<accession>A0A5E4XX64</accession>
<dbReference type="OrthoDB" id="4008270at2"/>
<feature type="region of interest" description="Disordered" evidence="2">
    <location>
        <begin position="27"/>
        <end position="50"/>
    </location>
</feature>
<dbReference type="PANTHER" id="PTHR30570">
    <property type="entry name" value="PERIPLASMIC PHOSPHATE BINDING COMPONENT OF PHOSPHATE ABC TRANSPORTER"/>
    <property type="match status" value="1"/>
</dbReference>
<dbReference type="RefSeq" id="WP_150698846.1">
    <property type="nucleotide sequence ID" value="NZ_CABPRZ010000020.1"/>
</dbReference>
<dbReference type="InterPro" id="IPR050811">
    <property type="entry name" value="Phosphate_ABC_transporter"/>
</dbReference>
<evidence type="ECO:0000259" key="4">
    <source>
        <dbReference type="Pfam" id="PF12849"/>
    </source>
</evidence>
<dbReference type="SUPFAM" id="SSF53850">
    <property type="entry name" value="Periplasmic binding protein-like II"/>
    <property type="match status" value="2"/>
</dbReference>
<evidence type="ECO:0000313" key="6">
    <source>
        <dbReference type="Proteomes" id="UP000414233"/>
    </source>
</evidence>
<evidence type="ECO:0000313" key="5">
    <source>
        <dbReference type="EMBL" id="VVE40648.1"/>
    </source>
</evidence>
<dbReference type="Proteomes" id="UP000414233">
    <property type="component" value="Unassembled WGS sequence"/>
</dbReference>
<protein>
    <submittedName>
        <fullName evidence="5">Phosphate-binding protein PstS</fullName>
    </submittedName>
</protein>
<evidence type="ECO:0000256" key="2">
    <source>
        <dbReference type="SAM" id="MobiDB-lite"/>
    </source>
</evidence>
<dbReference type="AlphaFoldDB" id="A0A5E4XX64"/>
<name>A0A5E4XX64_9BURK</name>
<proteinExistence type="predicted"/>
<evidence type="ECO:0000256" key="1">
    <source>
        <dbReference type="ARBA" id="ARBA00022729"/>
    </source>
</evidence>
<evidence type="ECO:0000256" key="3">
    <source>
        <dbReference type="SAM" id="SignalP"/>
    </source>
</evidence>
<feature type="chain" id="PRO_5023094028" evidence="3">
    <location>
        <begin position="28"/>
        <end position="699"/>
    </location>
</feature>
<feature type="domain" description="PBP" evidence="4">
    <location>
        <begin position="418"/>
        <end position="671"/>
    </location>
</feature>
<dbReference type="InterPro" id="IPR024370">
    <property type="entry name" value="PBP_domain"/>
</dbReference>
<feature type="domain" description="PBP" evidence="4">
    <location>
        <begin position="71"/>
        <end position="348"/>
    </location>
</feature>
<dbReference type="Pfam" id="PF12849">
    <property type="entry name" value="PBP_like_2"/>
    <property type="match status" value="2"/>
</dbReference>
<keyword evidence="6" id="KW-1185">Reference proteome</keyword>
<sequence>MQSNLIVLRLALVAAFLLPCAVSTASAEDAGGSGAAWAREGRPLPEPEWLQPRLDKDLPAYQPCSAQPLQGSFEGSASAIMPQLVHAWVTGFHARQPGVSISVPPPYLAPQGDLSPPMHRFLDGDSDFAFVSRDMTASDVAAFRRAHGMAPQAIPVVGGAYRHFGFLDTIGVVVNDANPVKGLTLAQLDAIFSRTRLRGHGPVRTWGDLGVAEWGDKPIHVVGAAAWEGRENSARAVVVRERVLSVGPLQGQWRDDVPVDGTEAEVPKQVAADPYAIGFTGMGHLAAGIKTVPLAQDAGKPFVDVSYENVALARYPLSRVADIVLTRWPGRPLDPALREFVRFILSREGQQIALDQGVMLPLRAAQANDARRLLVASGSADGCDPVAGVHAAEVDPDLPHYQPATLETPKGASYLTPDGAIAIVGYNDMQQMLDRQVARFAATHPGIRVSLNLPGTRFAPAALARGQSAIAPMGAEFTPQQLADYRAVTGSDPIEFRVAHASLDPRALSGPLAVFVHRDNPIGRLTLEQLAQAYTGKATRWGDLGAQGDWAARPIHLYGVERGTPLAQFMQKAGLGGQTFAHGMTEFHQSADVVRHMSEDPLAIGYAAAMRTTPSVRALALARHAGEEPVALTEENIMSGRYPLDRQLLIYVRQPLNSFAREFLRLVLSREGQEAVAASPQGYLPLSEREAAIERAKLD</sequence>
<organism evidence="5 6">
    <name type="scientific">Pandoraea terrae</name>
    <dbReference type="NCBI Taxonomy" id="1537710"/>
    <lineage>
        <taxon>Bacteria</taxon>
        <taxon>Pseudomonadati</taxon>
        <taxon>Pseudomonadota</taxon>
        <taxon>Betaproteobacteria</taxon>
        <taxon>Burkholderiales</taxon>
        <taxon>Burkholderiaceae</taxon>
        <taxon>Pandoraea</taxon>
    </lineage>
</organism>
<feature type="signal peptide" evidence="3">
    <location>
        <begin position="1"/>
        <end position="27"/>
    </location>
</feature>
<dbReference type="Gene3D" id="3.40.190.10">
    <property type="entry name" value="Periplasmic binding protein-like II"/>
    <property type="match status" value="4"/>
</dbReference>
<dbReference type="PANTHER" id="PTHR30570:SF6">
    <property type="entry name" value="PHOSPHATE-BINDING PROTEIN PSTS"/>
    <property type="match status" value="1"/>
</dbReference>
<keyword evidence="1 3" id="KW-0732">Signal</keyword>
<gene>
    <name evidence="5" type="primary">pstS_4</name>
    <name evidence="5" type="ORF">PTE30175_04040</name>
</gene>
<reference evidence="5 6" key="1">
    <citation type="submission" date="2019-08" db="EMBL/GenBank/DDBJ databases">
        <authorList>
            <person name="Peeters C."/>
        </authorList>
    </citation>
    <scope>NUCLEOTIDE SEQUENCE [LARGE SCALE GENOMIC DNA]</scope>
    <source>
        <strain evidence="5 6">LMG 30175</strain>
    </source>
</reference>
<feature type="compositionally biased region" description="Low complexity" evidence="2">
    <location>
        <begin position="27"/>
        <end position="38"/>
    </location>
</feature>
<dbReference type="EMBL" id="CABPRZ010000020">
    <property type="protein sequence ID" value="VVE40648.1"/>
    <property type="molecule type" value="Genomic_DNA"/>
</dbReference>